<sequence>MKTIEREVMQVANEAGVVTARRMARDHALRLGLSLVNQTKLVTAVSELARNMIVYAGGGKVTIEEVEAGIKRGLRITFKDNGPGIRDLELAMRDGYTTGGGLGQGLPGSKRLVNEFTINSEVGVGTTVTIIKWK</sequence>
<evidence type="ECO:0000259" key="1">
    <source>
        <dbReference type="SMART" id="SM00387"/>
    </source>
</evidence>
<keyword evidence="2" id="KW-0808">Transferase</keyword>
<dbReference type="KEGG" id="daf:Desaf_2022"/>
<keyword evidence="2" id="KW-0723">Serine/threonine-protein kinase</keyword>
<dbReference type="STRING" id="690850.Desaf_2022"/>
<dbReference type="RefSeq" id="WP_014260096.1">
    <property type="nucleotide sequence ID" value="NC_016629.1"/>
</dbReference>
<dbReference type="InterPro" id="IPR003594">
    <property type="entry name" value="HATPase_dom"/>
</dbReference>
<dbReference type="Pfam" id="PF02518">
    <property type="entry name" value="HATPase_c"/>
    <property type="match status" value="1"/>
</dbReference>
<keyword evidence="2" id="KW-0418">Kinase</keyword>
<dbReference type="HOGENOM" id="CLU_129722_1_0_7"/>
<dbReference type="Proteomes" id="UP000007844">
    <property type="component" value="Chromosome"/>
</dbReference>
<organism evidence="2 3">
    <name type="scientific">Desulfocurvibacter africanus subsp. africanus str. Walvis Bay</name>
    <dbReference type="NCBI Taxonomy" id="690850"/>
    <lineage>
        <taxon>Bacteria</taxon>
        <taxon>Pseudomonadati</taxon>
        <taxon>Thermodesulfobacteriota</taxon>
        <taxon>Desulfovibrionia</taxon>
        <taxon>Desulfovibrionales</taxon>
        <taxon>Desulfovibrionaceae</taxon>
        <taxon>Desulfocurvibacter</taxon>
    </lineage>
</organism>
<protein>
    <submittedName>
        <fullName evidence="2">Putative anti-sigma regulatory factor, serine/threonine protein kinase</fullName>
    </submittedName>
</protein>
<proteinExistence type="predicted"/>
<dbReference type="GO" id="GO:0004674">
    <property type="term" value="F:protein serine/threonine kinase activity"/>
    <property type="evidence" value="ECO:0007669"/>
    <property type="project" value="UniProtKB-KW"/>
</dbReference>
<dbReference type="CDD" id="cd16934">
    <property type="entry name" value="HATPase_RsbT-like"/>
    <property type="match status" value="1"/>
</dbReference>
<dbReference type="SUPFAM" id="SSF55874">
    <property type="entry name" value="ATPase domain of HSP90 chaperone/DNA topoisomerase II/histidine kinase"/>
    <property type="match status" value="1"/>
</dbReference>
<dbReference type="AlphaFoldDB" id="F3Z3H9"/>
<dbReference type="InterPro" id="IPR036890">
    <property type="entry name" value="HATPase_C_sf"/>
</dbReference>
<feature type="domain" description="Histidine kinase/HSP90-like ATPase" evidence="1">
    <location>
        <begin position="36"/>
        <end position="134"/>
    </location>
</feature>
<accession>F3Z3H9</accession>
<dbReference type="Gene3D" id="3.30.565.10">
    <property type="entry name" value="Histidine kinase-like ATPase, C-terminal domain"/>
    <property type="match status" value="1"/>
</dbReference>
<keyword evidence="3" id="KW-1185">Reference proteome</keyword>
<evidence type="ECO:0000313" key="3">
    <source>
        <dbReference type="Proteomes" id="UP000007844"/>
    </source>
</evidence>
<gene>
    <name evidence="2" type="ORF">Desaf_2022</name>
</gene>
<reference evidence="2 3" key="1">
    <citation type="journal article" date="2011" name="J. Bacteriol.">
        <title>Genome sequence of the mercury-methylating and pleomorphic Desulfovibrio africanus Strain Walvis Bay.</title>
        <authorList>
            <person name="Brown S.D."/>
            <person name="Wall J.D."/>
            <person name="Kucken A.M."/>
            <person name="Gilmour C.C."/>
            <person name="Podar M."/>
            <person name="Brandt C.C."/>
            <person name="Teshima H."/>
            <person name="Detter J.C."/>
            <person name="Han C.S."/>
            <person name="Land M.L."/>
            <person name="Lucas S."/>
            <person name="Han J."/>
            <person name="Pennacchio L."/>
            <person name="Nolan M."/>
            <person name="Pitluck S."/>
            <person name="Woyke T."/>
            <person name="Goodwin L."/>
            <person name="Palumbo A.V."/>
            <person name="Elias D.A."/>
        </authorList>
    </citation>
    <scope>NUCLEOTIDE SEQUENCE [LARGE SCALE GENOMIC DNA]</scope>
    <source>
        <strain evidence="2 3">Walvis Bay</strain>
    </source>
</reference>
<dbReference type="eggNOG" id="COG2172">
    <property type="taxonomic scope" value="Bacteria"/>
</dbReference>
<evidence type="ECO:0000313" key="2">
    <source>
        <dbReference type="EMBL" id="EGJ50351.1"/>
    </source>
</evidence>
<name>F3Z3H9_DESAF</name>
<dbReference type="EMBL" id="CP003221">
    <property type="protein sequence ID" value="EGJ50351.1"/>
    <property type="molecule type" value="Genomic_DNA"/>
</dbReference>
<dbReference type="SMART" id="SM00387">
    <property type="entry name" value="HATPase_c"/>
    <property type="match status" value="1"/>
</dbReference>